<dbReference type="Proteomes" id="UP000437017">
    <property type="component" value="Unassembled WGS sequence"/>
</dbReference>
<gene>
    <name evidence="3" type="ORF">E2I00_002528</name>
</gene>
<dbReference type="InterPro" id="IPR028082">
    <property type="entry name" value="Peripla_BP_I"/>
</dbReference>
<dbReference type="PANTHER" id="PTHR24061:SF545">
    <property type="entry name" value="VOMERONASAL 2, RECEPTOR 118-RELATED"/>
    <property type="match status" value="1"/>
</dbReference>
<dbReference type="SUPFAM" id="SSF53822">
    <property type="entry name" value="Periplasmic binding protein-like I"/>
    <property type="match status" value="1"/>
</dbReference>
<evidence type="ECO:0000313" key="4">
    <source>
        <dbReference type="Proteomes" id="UP000437017"/>
    </source>
</evidence>
<dbReference type="GO" id="GO:0005886">
    <property type="term" value="C:plasma membrane"/>
    <property type="evidence" value="ECO:0007669"/>
    <property type="project" value="TreeGrafter"/>
</dbReference>
<dbReference type="AlphaFoldDB" id="A0A643BNN7"/>
<organism evidence="3 4">
    <name type="scientific">Balaenoptera physalus</name>
    <name type="common">Fin whale</name>
    <name type="synonym">Balaena physalus</name>
    <dbReference type="NCBI Taxonomy" id="9770"/>
    <lineage>
        <taxon>Eukaryota</taxon>
        <taxon>Metazoa</taxon>
        <taxon>Chordata</taxon>
        <taxon>Craniata</taxon>
        <taxon>Vertebrata</taxon>
        <taxon>Euteleostomi</taxon>
        <taxon>Mammalia</taxon>
        <taxon>Eutheria</taxon>
        <taxon>Laurasiatheria</taxon>
        <taxon>Artiodactyla</taxon>
        <taxon>Whippomorpha</taxon>
        <taxon>Cetacea</taxon>
        <taxon>Mysticeti</taxon>
        <taxon>Balaenopteridae</taxon>
        <taxon>Balaenoptera</taxon>
    </lineage>
</organism>
<comment type="caution">
    <text evidence="3">The sequence shown here is derived from an EMBL/GenBank/DDBJ whole genome shotgun (WGS) entry which is preliminary data.</text>
</comment>
<protein>
    <submittedName>
        <fullName evidence="3">Uncharacterized protein</fullName>
    </submittedName>
</protein>
<dbReference type="Pfam" id="PF15229">
    <property type="entry name" value="POM121"/>
    <property type="match status" value="1"/>
</dbReference>
<proteinExistence type="predicted"/>
<feature type="region of interest" description="Disordered" evidence="2">
    <location>
        <begin position="808"/>
        <end position="827"/>
    </location>
</feature>
<dbReference type="PANTHER" id="PTHR24061">
    <property type="entry name" value="CALCIUM-SENSING RECEPTOR-RELATED"/>
    <property type="match status" value="1"/>
</dbReference>
<feature type="region of interest" description="Disordered" evidence="2">
    <location>
        <begin position="432"/>
        <end position="473"/>
    </location>
</feature>
<name>A0A643BNN7_BALPH</name>
<keyword evidence="4" id="KW-1185">Reference proteome</keyword>
<dbReference type="OrthoDB" id="9685694at2759"/>
<evidence type="ECO:0000256" key="2">
    <source>
        <dbReference type="SAM" id="MobiDB-lite"/>
    </source>
</evidence>
<dbReference type="Gene3D" id="3.40.50.2300">
    <property type="match status" value="1"/>
</dbReference>
<feature type="compositionally biased region" description="Low complexity" evidence="2">
    <location>
        <begin position="458"/>
        <end position="473"/>
    </location>
</feature>
<accession>A0A643BNN7</accession>
<evidence type="ECO:0000313" key="3">
    <source>
        <dbReference type="EMBL" id="KAB0389587.1"/>
    </source>
</evidence>
<evidence type="ECO:0000256" key="1">
    <source>
        <dbReference type="ARBA" id="ARBA00022729"/>
    </source>
</evidence>
<sequence length="827" mass="88422">MAVSPGASGDRSSARDLLPPPASAARMGSYPRRVGAEALGAEARQRLLTGKQEKQSVAKLCPLVTHIDKVTSGSSRHPTKQGGGCTALALVQYWGLIVILAAAQGGSNHLPGGFCSTKSIKDAGAGDAHISDLSLLELQLVTTNGCQGISKDSHLLPNLSLGFNLYNAFPSDQRTLESALFWLSGGNQTLPNYNCQGQRKSVAIVTGTTLAFSAEIGTVLELYRSPQFMPVNIDMMTMSVTSYFIYNAVYAVAQGFHEMLLVKTEMGSPGRRGQPMLPPWQAATSDRNHLAAPTPAFCPSRRLSHRDRVPLLPGFHIALKLQYPIQQARYSRLGMLPLVSWRDSPKKPVLSAHNSIMVGHLRAIKSPPLGHKFTLLHSPAEQVVKVRKPIPSSHLPLPSPKEREVKVPSHAMVFSAPTACCSLLLERPTKEVLGEDHQPISPGSLMSGKELQREKSSHIPSRSSSSLLSTSSRPCKQKIPLPLFLPLPGLRSPPSGIEALTWDRGELPPPPKLPCLALAKNPGTLEKNTDCQWNKILKNIRKVQPPSQEKEPPTPICVDSTPPLYLRTPLPIPTINPSSLTGQPMTSMAIPSTSMVTASGSLTCSLLYILMSTWTLLPLPKLSFLGLPQVSGCSRGTLQGYQCPSPHLCRWSPAPPQFLTIPLAPKPTLSPYLGPLMGSRGPLSLVLLFSPAAIYGFSSCFLQPPIYGFSSCLLSQATLGANDGQRPNDYFLLGNPAASVQDKVLPPRVSIMQSALPASLFATTSNTQLAFGDNPGILPRAVSIATGFGLATRMPSTADSSSLFANTTPGPLFMGPEDPSASGSLGV</sequence>
<dbReference type="GO" id="GO:0004930">
    <property type="term" value="F:G protein-coupled receptor activity"/>
    <property type="evidence" value="ECO:0007669"/>
    <property type="project" value="InterPro"/>
</dbReference>
<feature type="non-terminal residue" evidence="3">
    <location>
        <position position="827"/>
    </location>
</feature>
<dbReference type="InterPro" id="IPR000068">
    <property type="entry name" value="GPCR_3_Ca_sens_rcpt-rel"/>
</dbReference>
<reference evidence="3 4" key="1">
    <citation type="journal article" date="2019" name="PLoS ONE">
        <title>Genomic analyses reveal an absence of contemporary introgressive admixture between fin whales and blue whales, despite known hybrids.</title>
        <authorList>
            <person name="Westbury M.V."/>
            <person name="Petersen B."/>
            <person name="Lorenzen E.D."/>
        </authorList>
    </citation>
    <scope>NUCLEOTIDE SEQUENCE [LARGE SCALE GENOMIC DNA]</scope>
    <source>
        <strain evidence="3">FinWhale-01</strain>
    </source>
</reference>
<feature type="region of interest" description="Disordered" evidence="2">
    <location>
        <begin position="1"/>
        <end position="29"/>
    </location>
</feature>
<keyword evidence="1" id="KW-0732">Signal</keyword>
<dbReference type="EMBL" id="SGJD01006920">
    <property type="protein sequence ID" value="KAB0389587.1"/>
    <property type="molecule type" value="Genomic_DNA"/>
</dbReference>